<dbReference type="GO" id="GO:0016747">
    <property type="term" value="F:acyltransferase activity, transferring groups other than amino-acyl groups"/>
    <property type="evidence" value="ECO:0007669"/>
    <property type="project" value="InterPro"/>
</dbReference>
<evidence type="ECO:0000259" key="3">
    <source>
        <dbReference type="PROSITE" id="PS51186"/>
    </source>
</evidence>
<evidence type="ECO:0000313" key="5">
    <source>
        <dbReference type="Proteomes" id="UP000473325"/>
    </source>
</evidence>
<dbReference type="AlphaFoldDB" id="A0A6L7EX40"/>
<dbReference type="CDD" id="cd04301">
    <property type="entry name" value="NAT_SF"/>
    <property type="match status" value="1"/>
</dbReference>
<keyword evidence="2" id="KW-0012">Acyltransferase</keyword>
<gene>
    <name evidence="4" type="ORF">GRQ65_03500</name>
</gene>
<dbReference type="InterPro" id="IPR016181">
    <property type="entry name" value="Acyl_CoA_acyltransferase"/>
</dbReference>
<keyword evidence="1 4" id="KW-0808">Transferase</keyword>
<dbReference type="Pfam" id="PF13527">
    <property type="entry name" value="Acetyltransf_9"/>
    <property type="match status" value="1"/>
</dbReference>
<dbReference type="InterPro" id="IPR000182">
    <property type="entry name" value="GNAT_dom"/>
</dbReference>
<dbReference type="InterPro" id="IPR050832">
    <property type="entry name" value="Bact_Acetyltransf"/>
</dbReference>
<keyword evidence="5" id="KW-1185">Reference proteome</keyword>
<comment type="caution">
    <text evidence="4">The sequence shown here is derived from an EMBL/GenBank/DDBJ whole genome shotgun (WGS) entry which is preliminary data.</text>
</comment>
<dbReference type="PROSITE" id="PS51186">
    <property type="entry name" value="GNAT"/>
    <property type="match status" value="1"/>
</dbReference>
<evidence type="ECO:0000256" key="1">
    <source>
        <dbReference type="ARBA" id="ARBA00022679"/>
    </source>
</evidence>
<sequence length="192" mass="20752">MAEVRAATPGDHRAVGELVAAAFGEEEGPTVAALVEALRPRHARAELVATEGDDVVGHVLLSRSWLDTRRALVEVLVLSPLSVAPDRQRQGLGTTLLRAALDGARALGAPAVFLEGDPGYYAERGFEPGAAHDLVRPSTRIPELAFQVALLEAHQPWMTGPLVYAEPFWELDCVGLRDPLLSQLEQVFDYRG</sequence>
<dbReference type="Proteomes" id="UP000473325">
    <property type="component" value="Unassembled WGS sequence"/>
</dbReference>
<reference evidence="4 5" key="1">
    <citation type="submission" date="2019-12" db="EMBL/GenBank/DDBJ databases">
        <authorList>
            <person name="Kun Z."/>
        </authorList>
    </citation>
    <scope>NUCLEOTIDE SEQUENCE [LARGE SCALE GENOMIC DNA]</scope>
    <source>
        <strain evidence="4 5">YIM 123512</strain>
    </source>
</reference>
<proteinExistence type="predicted"/>
<accession>A0A6L7EX40</accession>
<organism evidence="4 5">
    <name type="scientific">Nocardioides flavescens</name>
    <dbReference type="NCBI Taxonomy" id="2691959"/>
    <lineage>
        <taxon>Bacteria</taxon>
        <taxon>Bacillati</taxon>
        <taxon>Actinomycetota</taxon>
        <taxon>Actinomycetes</taxon>
        <taxon>Propionibacteriales</taxon>
        <taxon>Nocardioidaceae</taxon>
        <taxon>Nocardioides</taxon>
    </lineage>
</organism>
<dbReference type="PANTHER" id="PTHR43877">
    <property type="entry name" value="AMINOALKYLPHOSPHONATE N-ACETYLTRANSFERASE-RELATED-RELATED"/>
    <property type="match status" value="1"/>
</dbReference>
<dbReference type="EMBL" id="WUEK01000002">
    <property type="protein sequence ID" value="MXG88609.1"/>
    <property type="molecule type" value="Genomic_DNA"/>
</dbReference>
<evidence type="ECO:0000256" key="2">
    <source>
        <dbReference type="ARBA" id="ARBA00023315"/>
    </source>
</evidence>
<feature type="domain" description="N-acetyltransferase" evidence="3">
    <location>
        <begin position="2"/>
        <end position="147"/>
    </location>
</feature>
<dbReference type="PANTHER" id="PTHR43877:SF1">
    <property type="entry name" value="ACETYLTRANSFERASE"/>
    <property type="match status" value="1"/>
</dbReference>
<protein>
    <submittedName>
        <fullName evidence="4">GNAT family N-acetyltransferase</fullName>
    </submittedName>
</protein>
<dbReference type="RefSeq" id="WP_160875222.1">
    <property type="nucleotide sequence ID" value="NZ_WUEK01000002.1"/>
</dbReference>
<evidence type="ECO:0000313" key="4">
    <source>
        <dbReference type="EMBL" id="MXG88609.1"/>
    </source>
</evidence>
<name>A0A6L7EX40_9ACTN</name>
<dbReference type="Gene3D" id="3.40.630.30">
    <property type="match status" value="1"/>
</dbReference>
<dbReference type="SUPFAM" id="SSF55729">
    <property type="entry name" value="Acyl-CoA N-acyltransferases (Nat)"/>
    <property type="match status" value="1"/>
</dbReference>